<feature type="transmembrane region" description="Helical" evidence="6">
    <location>
        <begin position="475"/>
        <end position="500"/>
    </location>
</feature>
<feature type="transmembrane region" description="Helical" evidence="6">
    <location>
        <begin position="6"/>
        <end position="25"/>
    </location>
</feature>
<organism evidence="7 8">
    <name type="scientific">Eremothecium cymbalariae (strain CBS 270.75 / DBVPG 7215 / KCTC 17166 / NRRL Y-17582)</name>
    <name type="common">Yeast</name>
    <dbReference type="NCBI Taxonomy" id="931890"/>
    <lineage>
        <taxon>Eukaryota</taxon>
        <taxon>Fungi</taxon>
        <taxon>Dikarya</taxon>
        <taxon>Ascomycota</taxon>
        <taxon>Saccharomycotina</taxon>
        <taxon>Saccharomycetes</taxon>
        <taxon>Saccharomycetales</taxon>
        <taxon>Saccharomycetaceae</taxon>
        <taxon>Eremothecium</taxon>
    </lineage>
</organism>
<evidence type="ECO:0000256" key="1">
    <source>
        <dbReference type="ARBA" id="ARBA00004141"/>
    </source>
</evidence>
<dbReference type="PANTHER" id="PTHR21355">
    <property type="entry name" value="G-PROTEIN COUPLED RECEPTOR-ASSOCIATED PROTEIN LMBRD2"/>
    <property type="match status" value="1"/>
</dbReference>
<protein>
    <submittedName>
        <fullName evidence="7">Uncharacterized protein</fullName>
    </submittedName>
</protein>
<feature type="transmembrane region" description="Helical" evidence="6">
    <location>
        <begin position="196"/>
        <end position="220"/>
    </location>
</feature>
<evidence type="ECO:0000256" key="5">
    <source>
        <dbReference type="ARBA" id="ARBA00023136"/>
    </source>
</evidence>
<dbReference type="InterPro" id="IPR051584">
    <property type="entry name" value="GPCR-associated_LMBR1"/>
</dbReference>
<dbReference type="GO" id="GO:0016020">
    <property type="term" value="C:membrane"/>
    <property type="evidence" value="ECO:0007669"/>
    <property type="project" value="UniProtKB-SubCell"/>
</dbReference>
<dbReference type="eggNOG" id="KOG2296">
    <property type="taxonomic scope" value="Eukaryota"/>
</dbReference>
<evidence type="ECO:0000256" key="6">
    <source>
        <dbReference type="SAM" id="Phobius"/>
    </source>
</evidence>
<dbReference type="Pfam" id="PF04791">
    <property type="entry name" value="LMBR1"/>
    <property type="match status" value="1"/>
</dbReference>
<dbReference type="InParanoid" id="G8JPW9"/>
<keyword evidence="5 6" id="KW-0472">Membrane</keyword>
<evidence type="ECO:0000256" key="4">
    <source>
        <dbReference type="ARBA" id="ARBA00022989"/>
    </source>
</evidence>
<reference evidence="8" key="1">
    <citation type="journal article" date="2012" name="G3 (Bethesda)">
        <title>Pichia sorbitophila, an interspecies yeast hybrid reveals early steps of genome resolution following polyploidization.</title>
        <authorList>
            <person name="Leh Louis V."/>
            <person name="Despons L."/>
            <person name="Friedrich A."/>
            <person name="Martin T."/>
            <person name="Durrens P."/>
            <person name="Casaregola S."/>
            <person name="Neuveglise C."/>
            <person name="Fairhead C."/>
            <person name="Marck C."/>
            <person name="Cruz J.A."/>
            <person name="Straub M.L."/>
            <person name="Kugler V."/>
            <person name="Sacerdot C."/>
            <person name="Uzunov Z."/>
            <person name="Thierry A."/>
            <person name="Weiss S."/>
            <person name="Bleykasten C."/>
            <person name="De Montigny J."/>
            <person name="Jacques N."/>
            <person name="Jung P."/>
            <person name="Lemaire M."/>
            <person name="Mallet S."/>
            <person name="Morel G."/>
            <person name="Richard G.F."/>
            <person name="Sarkar A."/>
            <person name="Savel G."/>
            <person name="Schacherer J."/>
            <person name="Seret M.L."/>
            <person name="Talla E."/>
            <person name="Samson G."/>
            <person name="Jubin C."/>
            <person name="Poulain J."/>
            <person name="Vacherie B."/>
            <person name="Barbe V."/>
            <person name="Pelletier E."/>
            <person name="Sherman D.J."/>
            <person name="Westhof E."/>
            <person name="Weissenbach J."/>
            <person name="Baret P.V."/>
            <person name="Wincker P."/>
            <person name="Gaillardin C."/>
            <person name="Dujon B."/>
            <person name="Souciet J.L."/>
        </authorList>
    </citation>
    <scope>NUCLEOTIDE SEQUENCE [LARGE SCALE GENOMIC DNA]</scope>
    <source>
        <strain evidence="8">CBS 270.75 / DBVPG 7215 / KCTC 17166 / NRRL Y-17582</strain>
    </source>
</reference>
<feature type="transmembrane region" description="Helical" evidence="6">
    <location>
        <begin position="357"/>
        <end position="375"/>
    </location>
</feature>
<gene>
    <name evidence="7" type="ordered locus">Ecym_2506</name>
</gene>
<evidence type="ECO:0000313" key="7">
    <source>
        <dbReference type="EMBL" id="AET38227.1"/>
    </source>
</evidence>
<dbReference type="AlphaFoldDB" id="G8JPW9"/>
<dbReference type="EMBL" id="CP002498">
    <property type="protein sequence ID" value="AET38227.1"/>
    <property type="molecule type" value="Genomic_DNA"/>
</dbReference>
<dbReference type="PANTHER" id="PTHR21355:SF0">
    <property type="entry name" value="G-PROTEIN COUPLED RECEPTOR-ASSOCIATED PROTEIN LMBRD2"/>
    <property type="match status" value="1"/>
</dbReference>
<feature type="transmembrane region" description="Helical" evidence="6">
    <location>
        <begin position="37"/>
        <end position="55"/>
    </location>
</feature>
<dbReference type="Proteomes" id="UP000006790">
    <property type="component" value="Chromosome 2"/>
</dbReference>
<dbReference type="OMA" id="DHICTEC"/>
<evidence type="ECO:0000313" key="8">
    <source>
        <dbReference type="Proteomes" id="UP000006790"/>
    </source>
</evidence>
<keyword evidence="4 6" id="KW-1133">Transmembrane helix</keyword>
<sequence length="590" mass="67958">MFWLIFIAGSGAAIALAYGFVNRYLSFKLYKNTHPVVLLTLLFNMFLLLSITYLLPLDIFYSAQSDNSGPDSGVDNYNLTDAYARNNTSDMLTTLRPRDASQGSNIPTLTYFWLFIYWLEFSICWVVLPVLISYIDLKYSYARESGESYNRYVLRRIRGALASNIKFYGFCIVGLLFGLIYLKMTKNRGISDMKPLLISLAHLYPLIYMLVLLATGLMLLPKSLLFDSNDERKLFVELSQNNDELNDAKLNMTDNAEKILSLPEQVRGHTTLSQVINECKLEIQAIVNELNIYIPEFASETVHHSVSLQKVNNLYNVFMSEYYNYTYHQNRSDQIIHTLASSQSNTKSTLRAMKRKLLGVAASLLSILVALLETTPAEFAHSWLFWGNKWWHFVLEITLLVYCTVCSLYAMSLFKFQNFHLIPNGKSNPRNALYYSLNSSRLLLPLCFNFITLIPRKGHHSKSAFEKILYKELELIMLVNYLNLYLPVVIIILVPLIYYFDLKGKLLRKALGEEYYNEFFGLIYNPSSVNSYSDGDVSLRHTENSSRLRMADDIEYSLQDGRYIFERATNNFAPSTNNHQQNNTNRPQSV</sequence>
<comment type="similarity">
    <text evidence="2">Belongs to the LIMR family.</text>
</comment>
<dbReference type="STRING" id="931890.G8JPW9"/>
<comment type="subcellular location">
    <subcellularLocation>
        <location evidence="1">Membrane</location>
        <topology evidence="1">Multi-pass membrane protein</topology>
    </subcellularLocation>
</comment>
<feature type="transmembrane region" description="Helical" evidence="6">
    <location>
        <begin position="390"/>
        <end position="411"/>
    </location>
</feature>
<evidence type="ECO:0000256" key="3">
    <source>
        <dbReference type="ARBA" id="ARBA00022692"/>
    </source>
</evidence>
<dbReference type="RefSeq" id="XP_003645044.1">
    <property type="nucleotide sequence ID" value="XM_003644996.1"/>
</dbReference>
<feature type="transmembrane region" description="Helical" evidence="6">
    <location>
        <begin position="432"/>
        <end position="455"/>
    </location>
</feature>
<name>G8JPW9_ERECY</name>
<dbReference type="InterPro" id="IPR006876">
    <property type="entry name" value="LMBR1-like_membr_prot"/>
</dbReference>
<proteinExistence type="inferred from homology"/>
<keyword evidence="3 6" id="KW-0812">Transmembrane</keyword>
<keyword evidence="8" id="KW-1185">Reference proteome</keyword>
<feature type="transmembrane region" description="Helical" evidence="6">
    <location>
        <begin position="165"/>
        <end position="184"/>
    </location>
</feature>
<evidence type="ECO:0000256" key="2">
    <source>
        <dbReference type="ARBA" id="ARBA00010487"/>
    </source>
</evidence>
<dbReference type="OrthoDB" id="203099at2759"/>
<dbReference type="HOGENOM" id="CLU_425897_0_0_1"/>
<dbReference type="GeneID" id="11471893"/>
<dbReference type="KEGG" id="erc:Ecym_2506"/>
<accession>G8JPW9</accession>
<feature type="transmembrane region" description="Helical" evidence="6">
    <location>
        <begin position="111"/>
        <end position="135"/>
    </location>
</feature>